<dbReference type="HOGENOM" id="CLU_2912057_0_0_11"/>
<keyword evidence="2" id="KW-1185">Reference proteome</keyword>
<dbReference type="EMBL" id="AWSE01000229">
    <property type="protein sequence ID" value="ERH22041.1"/>
    <property type="molecule type" value="Genomic_DNA"/>
</dbReference>
<sequence length="61" mass="6725">MVRHPLSFVVEDVLPARGRTFRWGTAFSRRILGSARSRLREIAVLAAKVRSRSVSNAGGCV</sequence>
<protein>
    <submittedName>
        <fullName evidence="1">Uncharacterized protein</fullName>
    </submittedName>
</protein>
<gene>
    <name evidence="1" type="ORF">HMPREF1979_02957</name>
</gene>
<dbReference type="Proteomes" id="UP000016536">
    <property type="component" value="Unassembled WGS sequence"/>
</dbReference>
<comment type="caution">
    <text evidence="1">The sequence shown here is derived from an EMBL/GenBank/DDBJ whole genome shotgun (WGS) entry which is preliminary data.</text>
</comment>
<dbReference type="AlphaFoldDB" id="U1QIL9"/>
<evidence type="ECO:0000313" key="2">
    <source>
        <dbReference type="Proteomes" id="UP000016536"/>
    </source>
</evidence>
<organism evidence="1 2">
    <name type="scientific">Actinomyces johnsonii F0542</name>
    <dbReference type="NCBI Taxonomy" id="1321818"/>
    <lineage>
        <taxon>Bacteria</taxon>
        <taxon>Bacillati</taxon>
        <taxon>Actinomycetota</taxon>
        <taxon>Actinomycetes</taxon>
        <taxon>Actinomycetales</taxon>
        <taxon>Actinomycetaceae</taxon>
        <taxon>Actinomyces</taxon>
    </lineage>
</organism>
<name>U1QIL9_9ACTO</name>
<accession>U1QIL9</accession>
<evidence type="ECO:0000313" key="1">
    <source>
        <dbReference type="EMBL" id="ERH22041.1"/>
    </source>
</evidence>
<proteinExistence type="predicted"/>
<reference evidence="1 2" key="1">
    <citation type="submission" date="2013-08" db="EMBL/GenBank/DDBJ databases">
        <authorList>
            <person name="Weinstock G."/>
            <person name="Sodergren E."/>
            <person name="Wylie T."/>
            <person name="Fulton L."/>
            <person name="Fulton R."/>
            <person name="Fronick C."/>
            <person name="O'Laughlin M."/>
            <person name="Godfrey J."/>
            <person name="Miner T."/>
            <person name="Herter B."/>
            <person name="Appelbaum E."/>
            <person name="Cordes M."/>
            <person name="Lek S."/>
            <person name="Wollam A."/>
            <person name="Pepin K.H."/>
            <person name="Palsikar V.B."/>
            <person name="Mitreva M."/>
            <person name="Wilson R.K."/>
        </authorList>
    </citation>
    <scope>NUCLEOTIDE SEQUENCE [LARGE SCALE GENOMIC DNA]</scope>
    <source>
        <strain evidence="1 2">F0542</strain>
    </source>
</reference>